<dbReference type="EMBL" id="CP009896">
    <property type="protein sequence ID" value="AIY17858.1"/>
    <property type="molecule type" value="Genomic_DNA"/>
</dbReference>
<evidence type="ECO:0008006" key="3">
    <source>
        <dbReference type="Google" id="ProtNLM"/>
    </source>
</evidence>
<dbReference type="Proteomes" id="UP000030300">
    <property type="component" value="Chromosome"/>
</dbReference>
<organism evidence="1 2">
    <name type="scientific">Nocardioides simplex</name>
    <name type="common">Arthrobacter simplex</name>
    <dbReference type="NCBI Taxonomy" id="2045"/>
    <lineage>
        <taxon>Bacteria</taxon>
        <taxon>Bacillati</taxon>
        <taxon>Actinomycetota</taxon>
        <taxon>Actinomycetes</taxon>
        <taxon>Propionibacteriales</taxon>
        <taxon>Nocardioidaceae</taxon>
        <taxon>Pimelobacter</taxon>
    </lineage>
</organism>
<accession>A0A0J9X2A2</accession>
<dbReference type="KEGG" id="psim:KR76_15745"/>
<evidence type="ECO:0000313" key="2">
    <source>
        <dbReference type="Proteomes" id="UP000030300"/>
    </source>
</evidence>
<protein>
    <recommendedName>
        <fullName evidence="3">RiboL-PSP-HEPN domain-containing protein</fullName>
    </recommendedName>
</protein>
<dbReference type="STRING" id="2045.KR76_15745"/>
<dbReference type="AlphaFoldDB" id="A0A0J9X2A2"/>
<sequence length="223" mass="24511">MAARGPFGRLGLPMLLPLAAFQRSVDESIRIISATESLWLASAPTSQLRRQLTVAQLEALYEAAFLRIFAAWEEYLEASCVRLMAGKGTPTYTPLAAPGVTTFRTQQIARAVLFNSRTYLLWHNPRTVINRVSGWLDSCPIETVVTANQPEIENIAAVRHAIAHGSQDARAKLGVATAALSGVLHTSPGHFLRSADNSDPLNPRKWVRVLTTRLEDFAHQINS</sequence>
<gene>
    <name evidence="1" type="ORF">KR76_15745</name>
</gene>
<evidence type="ECO:0000313" key="1">
    <source>
        <dbReference type="EMBL" id="AIY17858.1"/>
    </source>
</evidence>
<keyword evidence="2" id="KW-1185">Reference proteome</keyword>
<name>A0A0J9X2A2_NOCSI</name>
<reference evidence="1 2" key="1">
    <citation type="journal article" date="2015" name="Genome Announc.">
        <title>Complete Genome Sequence of Steroid-Transforming Nocardioides simplex VKM Ac-2033D.</title>
        <authorList>
            <person name="Shtratnikova V.Y."/>
            <person name="Schelkunov M.I."/>
            <person name="Pekov Y.A."/>
            <person name="Fokina V.V."/>
            <person name="Logacheva M.D."/>
            <person name="Sokolov S.L."/>
            <person name="Bragin E.Y."/>
            <person name="Ashapkin V.V."/>
            <person name="Donova M.V."/>
        </authorList>
    </citation>
    <scope>NUCLEOTIDE SEQUENCE [LARGE SCALE GENOMIC DNA]</scope>
    <source>
        <strain evidence="1 2">VKM Ac-2033D</strain>
    </source>
</reference>
<proteinExistence type="predicted"/>